<name>A0ACC6AR31_NITWI</name>
<comment type="caution">
    <text evidence="1">The sequence shown here is derived from an EMBL/GenBank/DDBJ whole genome shotgun (WGS) entry which is preliminary data.</text>
</comment>
<gene>
    <name evidence="1" type="ORF">J2S34_003846</name>
</gene>
<proteinExistence type="predicted"/>
<reference evidence="1" key="1">
    <citation type="submission" date="2022-03" db="EMBL/GenBank/DDBJ databases">
        <title>Interactions between chemoautotrophic and heterotrophic bacteria.</title>
        <authorList>
            <person name="Santoro A."/>
        </authorList>
    </citation>
    <scope>NUCLEOTIDE SEQUENCE</scope>
    <source>
        <strain evidence="1">Nb-106</strain>
    </source>
</reference>
<keyword evidence="2" id="KW-1185">Reference proteome</keyword>
<sequence length="180" mass="20233">MNPLSSSRFKTGQGVRSAQSDVDIVLRAYHARLQPHGVRARVDQRTSPMRLQLQRLVWSLDLLRMRSLRPLSPREKSAQTRRSGRLLRRNEASNMQLSHFGLDLRISAASRSPVRVTMTAGSASATARNTTALAGSSAFALLSAYQFLVSDEDPDQPRYAHRRRVLRKAHLKSSVRCVRS</sequence>
<accession>A0ACC6AR31</accession>
<dbReference type="EMBL" id="JALJZS010000006">
    <property type="protein sequence ID" value="MCP2001360.1"/>
    <property type="molecule type" value="Genomic_DNA"/>
</dbReference>
<protein>
    <submittedName>
        <fullName evidence="1">Uncharacterized protein</fullName>
    </submittedName>
</protein>
<organism evidence="1 2">
    <name type="scientific">Nitrobacter winogradskyi</name>
    <name type="common">Nitrobacter agilis</name>
    <dbReference type="NCBI Taxonomy" id="913"/>
    <lineage>
        <taxon>Bacteria</taxon>
        <taxon>Pseudomonadati</taxon>
        <taxon>Pseudomonadota</taxon>
        <taxon>Alphaproteobacteria</taxon>
        <taxon>Hyphomicrobiales</taxon>
        <taxon>Nitrobacteraceae</taxon>
        <taxon>Nitrobacter</taxon>
    </lineage>
</organism>
<dbReference type="Proteomes" id="UP001205486">
    <property type="component" value="Unassembled WGS sequence"/>
</dbReference>
<evidence type="ECO:0000313" key="2">
    <source>
        <dbReference type="Proteomes" id="UP001205486"/>
    </source>
</evidence>
<evidence type="ECO:0000313" key="1">
    <source>
        <dbReference type="EMBL" id="MCP2001360.1"/>
    </source>
</evidence>